<sequence length="69" mass="8123">ELWVEEKIDIIGLDIPKKICETHDFKNLPIAQVKDFKSIEKFRDRGTGELKARIMLQENYKLYSLNKGD</sequence>
<dbReference type="EMBL" id="LAZR01025993">
    <property type="protein sequence ID" value="KKL70115.1"/>
    <property type="molecule type" value="Genomic_DNA"/>
</dbReference>
<feature type="non-terminal residue" evidence="1">
    <location>
        <position position="1"/>
    </location>
</feature>
<name>A0A0F9GL25_9ZZZZ</name>
<reference evidence="1" key="1">
    <citation type="journal article" date="2015" name="Nature">
        <title>Complex archaea that bridge the gap between prokaryotes and eukaryotes.</title>
        <authorList>
            <person name="Spang A."/>
            <person name="Saw J.H."/>
            <person name="Jorgensen S.L."/>
            <person name="Zaremba-Niedzwiedzka K."/>
            <person name="Martijn J."/>
            <person name="Lind A.E."/>
            <person name="van Eijk R."/>
            <person name="Schleper C."/>
            <person name="Guy L."/>
            <person name="Ettema T.J."/>
        </authorList>
    </citation>
    <scope>NUCLEOTIDE SEQUENCE</scope>
</reference>
<evidence type="ECO:0000313" key="1">
    <source>
        <dbReference type="EMBL" id="KKL70115.1"/>
    </source>
</evidence>
<protein>
    <submittedName>
        <fullName evidence="1">Uncharacterized protein</fullName>
    </submittedName>
</protein>
<proteinExistence type="predicted"/>
<comment type="caution">
    <text evidence="1">The sequence shown here is derived from an EMBL/GenBank/DDBJ whole genome shotgun (WGS) entry which is preliminary data.</text>
</comment>
<dbReference type="AlphaFoldDB" id="A0A0F9GL25"/>
<organism evidence="1">
    <name type="scientific">marine sediment metagenome</name>
    <dbReference type="NCBI Taxonomy" id="412755"/>
    <lineage>
        <taxon>unclassified sequences</taxon>
        <taxon>metagenomes</taxon>
        <taxon>ecological metagenomes</taxon>
    </lineage>
</organism>
<gene>
    <name evidence="1" type="ORF">LCGC14_2108150</name>
</gene>
<accession>A0A0F9GL25</accession>